<dbReference type="GO" id="GO:0140662">
    <property type="term" value="F:ATP-dependent protein folding chaperone"/>
    <property type="evidence" value="ECO:0007669"/>
    <property type="project" value="InterPro"/>
</dbReference>
<evidence type="ECO:0000256" key="3">
    <source>
        <dbReference type="ARBA" id="ARBA00022490"/>
    </source>
</evidence>
<dbReference type="InterPro" id="IPR002423">
    <property type="entry name" value="Cpn60/GroEL/TCP-1"/>
</dbReference>
<gene>
    <name evidence="9" type="ORF">Sjap_002526</name>
</gene>
<dbReference type="InterPro" id="IPR027410">
    <property type="entry name" value="TCP-1-like_intermed_sf"/>
</dbReference>
<dbReference type="SUPFAM" id="SSF48592">
    <property type="entry name" value="GroEL equatorial domain-like"/>
    <property type="match status" value="1"/>
</dbReference>
<dbReference type="PROSITE" id="PS00750">
    <property type="entry name" value="TCP1_1"/>
    <property type="match status" value="1"/>
</dbReference>
<evidence type="ECO:0000256" key="6">
    <source>
        <dbReference type="ARBA" id="ARBA00023186"/>
    </source>
</evidence>
<evidence type="ECO:0000256" key="5">
    <source>
        <dbReference type="ARBA" id="ARBA00022840"/>
    </source>
</evidence>
<organism evidence="9 10">
    <name type="scientific">Stephania japonica</name>
    <dbReference type="NCBI Taxonomy" id="461633"/>
    <lineage>
        <taxon>Eukaryota</taxon>
        <taxon>Viridiplantae</taxon>
        <taxon>Streptophyta</taxon>
        <taxon>Embryophyta</taxon>
        <taxon>Tracheophyta</taxon>
        <taxon>Spermatophyta</taxon>
        <taxon>Magnoliopsida</taxon>
        <taxon>Ranunculales</taxon>
        <taxon>Menispermaceae</taxon>
        <taxon>Menispermoideae</taxon>
        <taxon>Cissampelideae</taxon>
        <taxon>Stephania</taxon>
    </lineage>
</organism>
<dbReference type="AlphaFoldDB" id="A0AAP0KM13"/>
<dbReference type="GO" id="GO:0005524">
    <property type="term" value="F:ATP binding"/>
    <property type="evidence" value="ECO:0007669"/>
    <property type="project" value="UniProtKB-KW"/>
</dbReference>
<dbReference type="InterPro" id="IPR002194">
    <property type="entry name" value="Chaperonin_TCP-1_CS"/>
</dbReference>
<evidence type="ECO:0000256" key="2">
    <source>
        <dbReference type="ARBA" id="ARBA00008020"/>
    </source>
</evidence>
<dbReference type="Gene3D" id="1.10.560.10">
    <property type="entry name" value="GroEL-like equatorial domain"/>
    <property type="match status" value="1"/>
</dbReference>
<keyword evidence="6 8" id="KW-0143">Chaperone</keyword>
<evidence type="ECO:0000313" key="10">
    <source>
        <dbReference type="Proteomes" id="UP001417504"/>
    </source>
</evidence>
<dbReference type="InterPro" id="IPR017998">
    <property type="entry name" value="Chaperone_TCP-1"/>
</dbReference>
<dbReference type="FunFam" id="3.50.7.10:FF:000008">
    <property type="entry name" value="T-complex protein 1 subunit theta"/>
    <property type="match status" value="1"/>
</dbReference>
<comment type="similarity">
    <text evidence="2 8">Belongs to the TCP-1 chaperonin family.</text>
</comment>
<evidence type="ECO:0000256" key="8">
    <source>
        <dbReference type="RuleBase" id="RU004187"/>
    </source>
</evidence>
<keyword evidence="10" id="KW-1185">Reference proteome</keyword>
<dbReference type="InterPro" id="IPR027409">
    <property type="entry name" value="GroEL-like_apical_dom_sf"/>
</dbReference>
<comment type="subcellular location">
    <subcellularLocation>
        <location evidence="1">Cytoplasm</location>
    </subcellularLocation>
</comment>
<evidence type="ECO:0000256" key="4">
    <source>
        <dbReference type="ARBA" id="ARBA00022741"/>
    </source>
</evidence>
<dbReference type="GO" id="GO:0051082">
    <property type="term" value="F:unfolded protein binding"/>
    <property type="evidence" value="ECO:0007669"/>
    <property type="project" value="InterPro"/>
</dbReference>
<dbReference type="SUPFAM" id="SSF54849">
    <property type="entry name" value="GroEL-intermediate domain like"/>
    <property type="match status" value="1"/>
</dbReference>
<dbReference type="InterPro" id="IPR027413">
    <property type="entry name" value="GROEL-like_equatorial_sf"/>
</dbReference>
<dbReference type="PRINTS" id="PR00304">
    <property type="entry name" value="TCOMPLEXTCP1"/>
</dbReference>
<evidence type="ECO:0000313" key="9">
    <source>
        <dbReference type="EMBL" id="KAK9155046.1"/>
    </source>
</evidence>
<dbReference type="InterPro" id="IPR012721">
    <property type="entry name" value="Chap_CCT_theta"/>
</dbReference>
<dbReference type="CDD" id="cd03341">
    <property type="entry name" value="TCP1_theta"/>
    <property type="match status" value="1"/>
</dbReference>
<dbReference type="SUPFAM" id="SSF52029">
    <property type="entry name" value="GroEL apical domain-like"/>
    <property type="match status" value="1"/>
</dbReference>
<keyword evidence="4 8" id="KW-0547">Nucleotide-binding</keyword>
<sequence>MALLQPHGIQGMLKEGHKHFSGLDEAVLKNIDACKQLSTITRTSLGPNGMNKMVINHLDKLFVTNDAATIVNELEVQHPAAKILVLAGKAQQEEIGDGANLTISFAGELLQNAEELIRSGLHPSEIISGYSKAINKTIELLDELVEKGSETMDVRNKDQAVIRMKASVASKQFGQEDILCPLIAEACIQVCPKNPANFNVDNVRVAKLLGGGLHNCTIIRGMVLKNDAVGSIKKVEKAKIAVFVGGVDTSATETKGTVLIQSAEQLENYAKTEEAKVEELIKAVAESGAKVIVSGGAVGEMALHFCERYKLMVLKISSKFELRRFCRTTGSIAMLKLSKPNPEDLGYADSVSVEEVGGVLVTIVKNEVGGNSVSTLVLRASTDSILDDLERAVDDGVNTYKALCRDSRIVPGAAATEIELASRLKEFSFKETGLDQYAITKFAESFEMVPKTLAENAGLNSMEIISSLYAEHAAGNSKVGINLEEGACKDVSTLNIWDLYVTKFFALKFAADAACTVLRVDQIIMAKPAGGPRREQPAGMDED</sequence>
<dbReference type="Gene3D" id="3.50.7.10">
    <property type="entry name" value="GroEL"/>
    <property type="match status" value="1"/>
</dbReference>
<dbReference type="Proteomes" id="UP001417504">
    <property type="component" value="Unassembled WGS sequence"/>
</dbReference>
<dbReference type="NCBIfam" id="TIGR02346">
    <property type="entry name" value="chap_CCT_theta"/>
    <property type="match status" value="1"/>
</dbReference>
<name>A0AAP0KM13_9MAGN</name>
<accession>A0AAP0KM13</accession>
<reference evidence="9 10" key="1">
    <citation type="submission" date="2024-01" db="EMBL/GenBank/DDBJ databases">
        <title>Genome assemblies of Stephania.</title>
        <authorList>
            <person name="Yang L."/>
        </authorList>
    </citation>
    <scope>NUCLEOTIDE SEQUENCE [LARGE SCALE GENOMIC DNA]</scope>
    <source>
        <strain evidence="9">QJT</strain>
        <tissue evidence="9">Leaf</tissue>
    </source>
</reference>
<keyword evidence="3" id="KW-0963">Cytoplasm</keyword>
<dbReference type="Gene3D" id="3.30.260.10">
    <property type="entry name" value="TCP-1-like chaperonin intermediate domain"/>
    <property type="match status" value="1"/>
</dbReference>
<proteinExistence type="inferred from homology"/>
<evidence type="ECO:0000256" key="1">
    <source>
        <dbReference type="ARBA" id="ARBA00004496"/>
    </source>
</evidence>
<evidence type="ECO:0000256" key="7">
    <source>
        <dbReference type="ARBA" id="ARBA00029602"/>
    </source>
</evidence>
<dbReference type="GO" id="GO:0016887">
    <property type="term" value="F:ATP hydrolysis activity"/>
    <property type="evidence" value="ECO:0007669"/>
    <property type="project" value="InterPro"/>
</dbReference>
<comment type="caution">
    <text evidence="9">The sequence shown here is derived from an EMBL/GenBank/DDBJ whole genome shotgun (WGS) entry which is preliminary data.</text>
</comment>
<dbReference type="EMBL" id="JBBNAE010000001">
    <property type="protein sequence ID" value="KAK9155046.1"/>
    <property type="molecule type" value="Genomic_DNA"/>
</dbReference>
<dbReference type="PROSITE" id="PS00751">
    <property type="entry name" value="TCP1_2"/>
    <property type="match status" value="1"/>
</dbReference>
<keyword evidence="5 8" id="KW-0067">ATP-binding</keyword>
<dbReference type="Pfam" id="PF00118">
    <property type="entry name" value="Cpn60_TCP1"/>
    <property type="match status" value="1"/>
</dbReference>
<dbReference type="GO" id="GO:0005737">
    <property type="term" value="C:cytoplasm"/>
    <property type="evidence" value="ECO:0007669"/>
    <property type="project" value="UniProtKB-SubCell"/>
</dbReference>
<protein>
    <recommendedName>
        <fullName evidence="7">CCT-theta</fullName>
    </recommendedName>
</protein>
<dbReference type="PANTHER" id="PTHR11353">
    <property type="entry name" value="CHAPERONIN"/>
    <property type="match status" value="1"/>
</dbReference>